<keyword evidence="7" id="KW-1185">Reference proteome</keyword>
<sequence length="514" mass="56267">MDNMRTARRSRRPRETQQLGASFLGQPPLRNHLKPIEPLSQDQLMAIHEASLRLLEEIGIEFMGKAARQKFREAGAGVDEDTGQVRIPRELITEALKTAPSSFVLTPRNPARRLHIGENHISFSLVAGPPNIHDCVNGRRSGNYQDYISLIKLAQSFDIIHCLGNQPTAPIELPARTRHLDCYLANVTYADRVYHCSAIGRNRALDGIDVMAISRGLTREQVADDPGVLTVISVNSPRRFDESMSDGLMAMSEWGQAVVVTPFTLMGAMTPVTIAAALTQQNAEALAGIVLTQLVRPGAPVVYGAFTSNVDMRSGAPAFGTPENARATMAAGQLARLYNLPYRASNSSASNAVDAQAAYESEMSIWSAVMGHANLVYHGAGWMEGGLTASFEKIILDVEMLQMMANVIKPIDVTPEEIEDGLKAIAAVPTGGHFFGAEHTLARYETAFYQPLVSNWQNYENWELAGARDATQRATAIWQKALDLYEAPAMDPAISEALAEFVARRKEELKDVDH</sequence>
<evidence type="ECO:0000256" key="5">
    <source>
        <dbReference type="SAM" id="MobiDB-lite"/>
    </source>
</evidence>
<dbReference type="GO" id="GO:0008168">
    <property type="term" value="F:methyltransferase activity"/>
    <property type="evidence" value="ECO:0007669"/>
    <property type="project" value="UniProtKB-KW"/>
</dbReference>
<comment type="similarity">
    <text evidence="1 4">Belongs to the trimethylamine methyltransferase family.</text>
</comment>
<gene>
    <name evidence="6" type="ORF">SMD27_16260</name>
</gene>
<evidence type="ECO:0000256" key="1">
    <source>
        <dbReference type="ARBA" id="ARBA00007137"/>
    </source>
</evidence>
<evidence type="ECO:0000256" key="2">
    <source>
        <dbReference type="ARBA" id="ARBA00022603"/>
    </source>
</evidence>
<reference evidence="6 7" key="1">
    <citation type="journal article" date="2016" name="Antonie Van Leeuwenhoek">
        <title>Dongia soli sp. nov., isolated from soil from Dokdo, Korea.</title>
        <authorList>
            <person name="Kim D.U."/>
            <person name="Lee H."/>
            <person name="Kim H."/>
            <person name="Kim S.G."/>
            <person name="Ka J.O."/>
        </authorList>
    </citation>
    <scope>NUCLEOTIDE SEQUENCE [LARGE SCALE GENOMIC DNA]</scope>
    <source>
        <strain evidence="6 7">D78</strain>
    </source>
</reference>
<dbReference type="PIRSF" id="PIRSF037567">
    <property type="entry name" value="MTTB_MeTrfase"/>
    <property type="match status" value="1"/>
</dbReference>
<organism evidence="6 7">
    <name type="scientific">Dongia soli</name>
    <dbReference type="NCBI Taxonomy" id="600628"/>
    <lineage>
        <taxon>Bacteria</taxon>
        <taxon>Pseudomonadati</taxon>
        <taxon>Pseudomonadota</taxon>
        <taxon>Alphaproteobacteria</taxon>
        <taxon>Rhodospirillales</taxon>
        <taxon>Dongiaceae</taxon>
        <taxon>Dongia</taxon>
    </lineage>
</organism>
<dbReference type="Pfam" id="PF06253">
    <property type="entry name" value="MTTB"/>
    <property type="match status" value="1"/>
</dbReference>
<dbReference type="RefSeq" id="WP_320509462.1">
    <property type="nucleotide sequence ID" value="NZ_JAXCLW010000004.1"/>
</dbReference>
<evidence type="ECO:0000313" key="6">
    <source>
        <dbReference type="EMBL" id="MDY0884398.1"/>
    </source>
</evidence>
<feature type="compositionally biased region" description="Basic residues" evidence="5">
    <location>
        <begin position="1"/>
        <end position="12"/>
    </location>
</feature>
<proteinExistence type="inferred from homology"/>
<evidence type="ECO:0000313" key="7">
    <source>
        <dbReference type="Proteomes" id="UP001279642"/>
    </source>
</evidence>
<dbReference type="Gene3D" id="3.20.20.480">
    <property type="entry name" value="Trimethylamine methyltransferase-like"/>
    <property type="match status" value="1"/>
</dbReference>
<dbReference type="InterPro" id="IPR010426">
    <property type="entry name" value="MTTB_MeTrfase"/>
</dbReference>
<keyword evidence="2 6" id="KW-0489">Methyltransferase</keyword>
<feature type="region of interest" description="Disordered" evidence="5">
    <location>
        <begin position="1"/>
        <end position="31"/>
    </location>
</feature>
<dbReference type="Proteomes" id="UP001279642">
    <property type="component" value="Unassembled WGS sequence"/>
</dbReference>
<accession>A0ABU5EDF0</accession>
<comment type="caution">
    <text evidence="6">The sequence shown here is derived from an EMBL/GenBank/DDBJ whole genome shotgun (WGS) entry which is preliminary data.</text>
</comment>
<evidence type="ECO:0000256" key="3">
    <source>
        <dbReference type="ARBA" id="ARBA00022679"/>
    </source>
</evidence>
<dbReference type="GO" id="GO:0032259">
    <property type="term" value="P:methylation"/>
    <property type="evidence" value="ECO:0007669"/>
    <property type="project" value="UniProtKB-KW"/>
</dbReference>
<protein>
    <recommendedName>
        <fullName evidence="4">Methyltransferase</fullName>
        <ecNumber evidence="4">2.1.1.-</ecNumber>
    </recommendedName>
</protein>
<name>A0ABU5EDF0_9PROT</name>
<keyword evidence="3 4" id="KW-0808">Transferase</keyword>
<dbReference type="InterPro" id="IPR038601">
    <property type="entry name" value="MttB-like_sf"/>
</dbReference>
<dbReference type="EMBL" id="JAXCLW010000004">
    <property type="protein sequence ID" value="MDY0884398.1"/>
    <property type="molecule type" value="Genomic_DNA"/>
</dbReference>
<evidence type="ECO:0000256" key="4">
    <source>
        <dbReference type="PIRNR" id="PIRNR037567"/>
    </source>
</evidence>
<dbReference type="EC" id="2.1.1.-" evidence="4"/>